<name>A0A2P2ITB4_RHIMU</name>
<dbReference type="EMBL" id="GGEC01003980">
    <property type="protein sequence ID" value="MBW84463.1"/>
    <property type="molecule type" value="Transcribed_RNA"/>
</dbReference>
<dbReference type="AlphaFoldDB" id="A0A2P2ITB4"/>
<feature type="region of interest" description="Disordered" evidence="1">
    <location>
        <begin position="25"/>
        <end position="114"/>
    </location>
</feature>
<sequence>MQWLGDPCMVVEWELRLHTTAVGGVIGKMSQSGRPSSGNGRPTGNGSFIKHPLPRGEMVNKIPKAALGLSPSSGNGQPTGNGSFTNLPRPRGKAKNDLLKGVCGFDPSSSSGGK</sequence>
<feature type="compositionally biased region" description="Polar residues" evidence="1">
    <location>
        <begin position="70"/>
        <end position="86"/>
    </location>
</feature>
<reference evidence="2" key="1">
    <citation type="submission" date="2018-02" db="EMBL/GenBank/DDBJ databases">
        <title>Rhizophora mucronata_Transcriptome.</title>
        <authorList>
            <person name="Meera S.P."/>
            <person name="Sreeshan A."/>
            <person name="Augustine A."/>
        </authorList>
    </citation>
    <scope>NUCLEOTIDE SEQUENCE</scope>
    <source>
        <tissue evidence="2">Leaf</tissue>
    </source>
</reference>
<accession>A0A2P2ITB4</accession>
<evidence type="ECO:0000313" key="2">
    <source>
        <dbReference type="EMBL" id="MBW84463.1"/>
    </source>
</evidence>
<proteinExistence type="predicted"/>
<feature type="compositionally biased region" description="Polar residues" evidence="1">
    <location>
        <begin position="29"/>
        <end position="46"/>
    </location>
</feature>
<protein>
    <submittedName>
        <fullName evidence="2">Uncharacterized protein</fullName>
    </submittedName>
</protein>
<evidence type="ECO:0000256" key="1">
    <source>
        <dbReference type="SAM" id="MobiDB-lite"/>
    </source>
</evidence>
<organism evidence="2">
    <name type="scientific">Rhizophora mucronata</name>
    <name type="common">Asiatic mangrove</name>
    <dbReference type="NCBI Taxonomy" id="61149"/>
    <lineage>
        <taxon>Eukaryota</taxon>
        <taxon>Viridiplantae</taxon>
        <taxon>Streptophyta</taxon>
        <taxon>Embryophyta</taxon>
        <taxon>Tracheophyta</taxon>
        <taxon>Spermatophyta</taxon>
        <taxon>Magnoliopsida</taxon>
        <taxon>eudicotyledons</taxon>
        <taxon>Gunneridae</taxon>
        <taxon>Pentapetalae</taxon>
        <taxon>rosids</taxon>
        <taxon>fabids</taxon>
        <taxon>Malpighiales</taxon>
        <taxon>Rhizophoraceae</taxon>
        <taxon>Rhizophora</taxon>
    </lineage>
</organism>